<reference evidence="3 4" key="1">
    <citation type="journal article" date="2024" name="BMC Genomics">
        <title>Genome assembly of redclaw crayfish (Cherax quadricarinatus) provides insights into its immune adaptation and hypoxia tolerance.</title>
        <authorList>
            <person name="Liu Z."/>
            <person name="Zheng J."/>
            <person name="Li H."/>
            <person name="Fang K."/>
            <person name="Wang S."/>
            <person name="He J."/>
            <person name="Zhou D."/>
            <person name="Weng S."/>
            <person name="Chi M."/>
            <person name="Gu Z."/>
            <person name="He J."/>
            <person name="Li F."/>
            <person name="Wang M."/>
        </authorList>
    </citation>
    <scope>NUCLEOTIDE SEQUENCE [LARGE SCALE GENOMIC DNA]</scope>
    <source>
        <strain evidence="3">ZL_2023a</strain>
    </source>
</reference>
<evidence type="ECO:0000256" key="2">
    <source>
        <dbReference type="SAM" id="SignalP"/>
    </source>
</evidence>
<feature type="signal peptide" evidence="2">
    <location>
        <begin position="1"/>
        <end position="20"/>
    </location>
</feature>
<evidence type="ECO:0000256" key="1">
    <source>
        <dbReference type="SAM" id="MobiDB-lite"/>
    </source>
</evidence>
<proteinExistence type="predicted"/>
<comment type="caution">
    <text evidence="3">The sequence shown here is derived from an EMBL/GenBank/DDBJ whole genome shotgun (WGS) entry which is preliminary data.</text>
</comment>
<organism evidence="3 4">
    <name type="scientific">Cherax quadricarinatus</name>
    <name type="common">Australian red claw crayfish</name>
    <dbReference type="NCBI Taxonomy" id="27406"/>
    <lineage>
        <taxon>Eukaryota</taxon>
        <taxon>Metazoa</taxon>
        <taxon>Ecdysozoa</taxon>
        <taxon>Arthropoda</taxon>
        <taxon>Crustacea</taxon>
        <taxon>Multicrustacea</taxon>
        <taxon>Malacostraca</taxon>
        <taxon>Eumalacostraca</taxon>
        <taxon>Eucarida</taxon>
        <taxon>Decapoda</taxon>
        <taxon>Pleocyemata</taxon>
        <taxon>Astacidea</taxon>
        <taxon>Parastacoidea</taxon>
        <taxon>Parastacidae</taxon>
        <taxon>Cherax</taxon>
    </lineage>
</organism>
<dbReference type="Proteomes" id="UP001445076">
    <property type="component" value="Unassembled WGS sequence"/>
</dbReference>
<feature type="compositionally biased region" description="Polar residues" evidence="1">
    <location>
        <begin position="51"/>
        <end position="72"/>
    </location>
</feature>
<evidence type="ECO:0008006" key="5">
    <source>
        <dbReference type="Google" id="ProtNLM"/>
    </source>
</evidence>
<feature type="chain" id="PRO_5043732447" description="Secreted protein" evidence="2">
    <location>
        <begin position="21"/>
        <end position="603"/>
    </location>
</feature>
<evidence type="ECO:0000313" key="4">
    <source>
        <dbReference type="Proteomes" id="UP001445076"/>
    </source>
</evidence>
<name>A0AAW0XNX7_CHEQU</name>
<evidence type="ECO:0000313" key="3">
    <source>
        <dbReference type="EMBL" id="KAK8744665.1"/>
    </source>
</evidence>
<protein>
    <recommendedName>
        <fullName evidence="5">Secreted protein</fullName>
    </recommendedName>
</protein>
<keyword evidence="4" id="KW-1185">Reference proteome</keyword>
<gene>
    <name evidence="3" type="ORF">OTU49_000556</name>
</gene>
<keyword evidence="2" id="KW-0732">Signal</keyword>
<dbReference type="EMBL" id="JARKIK010000021">
    <property type="protein sequence ID" value="KAK8744665.1"/>
    <property type="molecule type" value="Genomic_DNA"/>
</dbReference>
<feature type="region of interest" description="Disordered" evidence="1">
    <location>
        <begin position="42"/>
        <end position="73"/>
    </location>
</feature>
<accession>A0AAW0XNX7</accession>
<dbReference type="AlphaFoldDB" id="A0AAW0XNX7"/>
<sequence length="603" mass="65819">MLHSAQVVCVAAILSSAVLATPTLDTLSSPTDGFLSVESGFMAEGRPESNGDMTSPDTQISSHPFTSTQQGSEDLPKKVIEATHVGETPKLTAKDALASTGVNSAEITTTTDAAAETMLPQNNDTMLTDSEITNDNTPEQNSAETRTIIDFDDERPLSENSAEEMYHPLTVDAAYFRKIFSQPENASEAETGNNSGTPFNNVAALVSHQNDNSVPNSESASSVVDILRSSLRNAENRSIHEDPVIEEAKLHYISVWNKEAVRLNASYLKVTNAWPEIGMVYMPLVNQMSDRIQNSEPVKQAAQKFKAVWKTNDPQGTPTSSNQPVLGVLNNFMNAWTWVVDENDGTSDSAHMAQDIKEIDSILDNLFKSNNLASESEISRVIVDNPVLVQDADEKINISFPINNTDGLKPTAFLNLPPAPIASDDGTASITSAPVSLRNYLRPGTVGQTPCTDAHGHGGHNPSIPTAGHNEDSGSINPIAVIRPIILPSPVPRPAYSYQRNPFLGPSESQTGYPKRVENLNEFKRPTSVIRPVSHNGEIQEHSPVPLQEIPRIRRPVSWPSYGSSIYSYEMIDDKYSHESTDESDSYESYVGDMFPLPLYLLR</sequence>